<sequence>MIDQNDVDVVDSSMYLVDGSGLDILKYLKEQNSAAGLP</sequence>
<evidence type="ECO:0000313" key="1">
    <source>
        <dbReference type="EMBL" id="GAB55677.1"/>
    </source>
</evidence>
<reference evidence="1 2" key="2">
    <citation type="journal article" date="2017" name="Antonie Van Leeuwenhoek">
        <title>Rhizobium rhizosphaerae sp. nov., a novel species isolated from rice rhizosphere.</title>
        <authorList>
            <person name="Zhao J.J."/>
            <person name="Zhang J."/>
            <person name="Zhang R.J."/>
            <person name="Zhang C.W."/>
            <person name="Yin H.Q."/>
            <person name="Zhang X.X."/>
        </authorList>
    </citation>
    <scope>NUCLEOTIDE SEQUENCE [LARGE SCALE GENOMIC DNA]</scope>
    <source>
        <strain evidence="1 2">ACAM 611</strain>
    </source>
</reference>
<proteinExistence type="predicted"/>
<dbReference type="AlphaFoldDB" id="H5TBK0"/>
<organism evidence="1 2">
    <name type="scientific">Glaciecola punicea ACAM 611</name>
    <dbReference type="NCBI Taxonomy" id="1121923"/>
    <lineage>
        <taxon>Bacteria</taxon>
        <taxon>Pseudomonadati</taxon>
        <taxon>Pseudomonadota</taxon>
        <taxon>Gammaproteobacteria</taxon>
        <taxon>Alteromonadales</taxon>
        <taxon>Alteromonadaceae</taxon>
        <taxon>Glaciecola</taxon>
    </lineage>
</organism>
<keyword evidence="2" id="KW-1185">Reference proteome</keyword>
<protein>
    <submittedName>
        <fullName evidence="1">Uncharacterized protein</fullName>
    </submittedName>
</protein>
<name>H5TBK0_9ALTE</name>
<gene>
    <name evidence="1" type="ORF">GPUN_1557</name>
</gene>
<reference evidence="1 2" key="1">
    <citation type="journal article" date="2012" name="J. Bacteriol.">
        <title>Genome sequence of proteorhodopsin-containing sea ice bacterium Glaciecola punicea ACAM 611T.</title>
        <authorList>
            <person name="Qin Q.-L."/>
            <person name="Xie B.-B."/>
            <person name="Shu Y.-L."/>
            <person name="Rong J.-C."/>
            <person name="Zhao D.-L."/>
            <person name="Zhang X.-Y."/>
            <person name="Chen X.-L."/>
            <person name="Zhou B.-C."/>
            <person name="Zhanga Y.-Z."/>
        </authorList>
    </citation>
    <scope>NUCLEOTIDE SEQUENCE [LARGE SCALE GENOMIC DNA]</scope>
    <source>
        <strain evidence="1 2">ACAM 611</strain>
    </source>
</reference>
<accession>H5TBK0</accession>
<evidence type="ECO:0000313" key="2">
    <source>
        <dbReference type="Proteomes" id="UP000053586"/>
    </source>
</evidence>
<comment type="caution">
    <text evidence="1">The sequence shown here is derived from an EMBL/GenBank/DDBJ whole genome shotgun (WGS) entry which is preliminary data.</text>
</comment>
<dbReference type="EMBL" id="BAET01000014">
    <property type="protein sequence ID" value="GAB55677.1"/>
    <property type="molecule type" value="Genomic_DNA"/>
</dbReference>
<dbReference type="Proteomes" id="UP000053586">
    <property type="component" value="Unassembled WGS sequence"/>
</dbReference>